<dbReference type="Proteomes" id="UP000199297">
    <property type="component" value="Unassembled WGS sequence"/>
</dbReference>
<gene>
    <name evidence="17" type="ORF">SAMN05216262_12321</name>
</gene>
<sequence>MLAITRKFSALGVKLFIYFWLVLIGTFAVTKLLSAQFSSKSVIVPTHKGDAMRIERITQNINNLALKTPQSIYTLLPNRQARAVLVKNTTSNQVYFSGAASLANVADFVGDNKLTRLSTIKFKFYRLTGPQVIDIDGASYQLFIASRDGNRHFNNMLHRVPAWLAVTTALVISALLLWLLSRSLTKPLIALQKATAKFGDGDLSTRMPLIAQRHDEIGACAASFNAMADKLEHNIDAHQRLLADVSHELRSPMTRLQIALGLAQQTNIDAATREKHLQRCEREVARLDEMISNVLSLSRLENTISAMTLMMVDLEQLIRLCIEDAQYIANNKAIKIKFTPSANPLIQADANLLSSAISNILLNAITYSAPQGQLAVELRQTQRHIIINIIDSGIGVPTADLAKLFEPFYRVAPARDRATGGTGLGLAIAKQAIVAHHGRIFAQNNPQQGLTVTIELPVDISKNSPHDD</sequence>
<proteinExistence type="predicted"/>
<dbReference type="InterPro" id="IPR003661">
    <property type="entry name" value="HisK_dim/P_dom"/>
</dbReference>
<keyword evidence="13 14" id="KW-0472">Membrane</keyword>
<dbReference type="InterPro" id="IPR004358">
    <property type="entry name" value="Sig_transdc_His_kin-like_C"/>
</dbReference>
<name>A0A1H7T6S8_9GAMM</name>
<evidence type="ECO:0000259" key="16">
    <source>
        <dbReference type="PROSITE" id="PS50885"/>
    </source>
</evidence>
<evidence type="ECO:0000256" key="5">
    <source>
        <dbReference type="ARBA" id="ARBA00022553"/>
    </source>
</evidence>
<dbReference type="GO" id="GO:0005886">
    <property type="term" value="C:plasma membrane"/>
    <property type="evidence" value="ECO:0007669"/>
    <property type="project" value="UniProtKB-SubCell"/>
</dbReference>
<dbReference type="PROSITE" id="PS50109">
    <property type="entry name" value="HIS_KIN"/>
    <property type="match status" value="1"/>
</dbReference>
<dbReference type="PROSITE" id="PS50885">
    <property type="entry name" value="HAMP"/>
    <property type="match status" value="1"/>
</dbReference>
<dbReference type="AlphaFoldDB" id="A0A1H7T6S8"/>
<comment type="catalytic activity">
    <reaction evidence="1">
        <text>ATP + protein L-histidine = ADP + protein N-phospho-L-histidine.</text>
        <dbReference type="EC" id="2.7.13.3"/>
    </reaction>
</comment>
<dbReference type="Pfam" id="PF00672">
    <property type="entry name" value="HAMP"/>
    <property type="match status" value="1"/>
</dbReference>
<evidence type="ECO:0000256" key="10">
    <source>
        <dbReference type="ARBA" id="ARBA00022840"/>
    </source>
</evidence>
<dbReference type="InterPro" id="IPR003660">
    <property type="entry name" value="HAMP_dom"/>
</dbReference>
<evidence type="ECO:0000256" key="7">
    <source>
        <dbReference type="ARBA" id="ARBA00022692"/>
    </source>
</evidence>
<dbReference type="SUPFAM" id="SSF55874">
    <property type="entry name" value="ATPase domain of HSP90 chaperone/DNA topoisomerase II/histidine kinase"/>
    <property type="match status" value="1"/>
</dbReference>
<dbReference type="SMART" id="SM00387">
    <property type="entry name" value="HATPase_c"/>
    <property type="match status" value="1"/>
</dbReference>
<evidence type="ECO:0000256" key="12">
    <source>
        <dbReference type="ARBA" id="ARBA00023012"/>
    </source>
</evidence>
<keyword evidence="7 14" id="KW-0812">Transmembrane</keyword>
<dbReference type="InterPro" id="IPR036890">
    <property type="entry name" value="HATPase_C_sf"/>
</dbReference>
<dbReference type="Gene3D" id="6.10.340.10">
    <property type="match status" value="1"/>
</dbReference>
<dbReference type="OrthoDB" id="9804645at2"/>
<keyword evidence="6" id="KW-0808">Transferase</keyword>
<dbReference type="GO" id="GO:0000155">
    <property type="term" value="F:phosphorelay sensor kinase activity"/>
    <property type="evidence" value="ECO:0007669"/>
    <property type="project" value="InterPro"/>
</dbReference>
<evidence type="ECO:0000256" key="8">
    <source>
        <dbReference type="ARBA" id="ARBA00022741"/>
    </source>
</evidence>
<evidence type="ECO:0000256" key="3">
    <source>
        <dbReference type="ARBA" id="ARBA00012438"/>
    </source>
</evidence>
<evidence type="ECO:0000256" key="6">
    <source>
        <dbReference type="ARBA" id="ARBA00022679"/>
    </source>
</evidence>
<dbReference type="EC" id="2.7.13.3" evidence="3"/>
<dbReference type="PRINTS" id="PR00344">
    <property type="entry name" value="BCTRLSENSOR"/>
</dbReference>
<keyword evidence="8" id="KW-0547">Nucleotide-binding</keyword>
<evidence type="ECO:0000256" key="13">
    <source>
        <dbReference type="ARBA" id="ARBA00023136"/>
    </source>
</evidence>
<dbReference type="InterPro" id="IPR003594">
    <property type="entry name" value="HATPase_dom"/>
</dbReference>
<evidence type="ECO:0000259" key="15">
    <source>
        <dbReference type="PROSITE" id="PS50109"/>
    </source>
</evidence>
<keyword evidence="4" id="KW-1003">Cell membrane</keyword>
<dbReference type="GO" id="GO:0005524">
    <property type="term" value="F:ATP binding"/>
    <property type="evidence" value="ECO:0007669"/>
    <property type="project" value="UniProtKB-KW"/>
</dbReference>
<dbReference type="PANTHER" id="PTHR45528">
    <property type="entry name" value="SENSOR HISTIDINE KINASE CPXA"/>
    <property type="match status" value="1"/>
</dbReference>
<evidence type="ECO:0000256" key="2">
    <source>
        <dbReference type="ARBA" id="ARBA00004651"/>
    </source>
</evidence>
<organism evidence="17 18">
    <name type="scientific">Colwellia chukchiensis</name>
    <dbReference type="NCBI Taxonomy" id="641665"/>
    <lineage>
        <taxon>Bacteria</taxon>
        <taxon>Pseudomonadati</taxon>
        <taxon>Pseudomonadota</taxon>
        <taxon>Gammaproteobacteria</taxon>
        <taxon>Alteromonadales</taxon>
        <taxon>Colwelliaceae</taxon>
        <taxon>Colwellia</taxon>
    </lineage>
</organism>
<protein>
    <recommendedName>
        <fullName evidence="3">histidine kinase</fullName>
        <ecNumber evidence="3">2.7.13.3</ecNumber>
    </recommendedName>
</protein>
<feature type="transmembrane region" description="Helical" evidence="14">
    <location>
        <begin position="160"/>
        <end position="180"/>
    </location>
</feature>
<dbReference type="RefSeq" id="WP_085283944.1">
    <property type="nucleotide sequence ID" value="NZ_FOBI01000023.1"/>
</dbReference>
<feature type="domain" description="HAMP" evidence="16">
    <location>
        <begin position="182"/>
        <end position="236"/>
    </location>
</feature>
<dbReference type="Pfam" id="PF02518">
    <property type="entry name" value="HATPase_c"/>
    <property type="match status" value="1"/>
</dbReference>
<evidence type="ECO:0000256" key="9">
    <source>
        <dbReference type="ARBA" id="ARBA00022777"/>
    </source>
</evidence>
<dbReference type="Pfam" id="PF00512">
    <property type="entry name" value="HisKA"/>
    <property type="match status" value="1"/>
</dbReference>
<dbReference type="InterPro" id="IPR005467">
    <property type="entry name" value="His_kinase_dom"/>
</dbReference>
<dbReference type="Gene3D" id="1.10.287.130">
    <property type="match status" value="1"/>
</dbReference>
<evidence type="ECO:0000313" key="17">
    <source>
        <dbReference type="EMBL" id="SEL80590.1"/>
    </source>
</evidence>
<dbReference type="SUPFAM" id="SSF158472">
    <property type="entry name" value="HAMP domain-like"/>
    <property type="match status" value="1"/>
</dbReference>
<dbReference type="InterPro" id="IPR036097">
    <property type="entry name" value="HisK_dim/P_sf"/>
</dbReference>
<keyword evidence="5" id="KW-0597">Phosphoprotein</keyword>
<keyword evidence="11 14" id="KW-1133">Transmembrane helix</keyword>
<comment type="subcellular location">
    <subcellularLocation>
        <location evidence="2">Cell membrane</location>
        <topology evidence="2">Multi-pass membrane protein</topology>
    </subcellularLocation>
</comment>
<evidence type="ECO:0000256" key="1">
    <source>
        <dbReference type="ARBA" id="ARBA00000085"/>
    </source>
</evidence>
<dbReference type="InterPro" id="IPR050398">
    <property type="entry name" value="HssS/ArlS-like"/>
</dbReference>
<dbReference type="Gene3D" id="3.30.565.10">
    <property type="entry name" value="Histidine kinase-like ATPase, C-terminal domain"/>
    <property type="match status" value="1"/>
</dbReference>
<dbReference type="CDD" id="cd00082">
    <property type="entry name" value="HisKA"/>
    <property type="match status" value="1"/>
</dbReference>
<dbReference type="FunFam" id="3.30.565.10:FF:000006">
    <property type="entry name" value="Sensor histidine kinase WalK"/>
    <property type="match status" value="1"/>
</dbReference>
<keyword evidence="10" id="KW-0067">ATP-binding</keyword>
<feature type="domain" description="Histidine kinase" evidence="15">
    <location>
        <begin position="244"/>
        <end position="460"/>
    </location>
</feature>
<dbReference type="SMART" id="SM00304">
    <property type="entry name" value="HAMP"/>
    <property type="match status" value="1"/>
</dbReference>
<dbReference type="PANTHER" id="PTHR45528:SF1">
    <property type="entry name" value="SENSOR HISTIDINE KINASE CPXA"/>
    <property type="match status" value="1"/>
</dbReference>
<evidence type="ECO:0000256" key="11">
    <source>
        <dbReference type="ARBA" id="ARBA00022989"/>
    </source>
</evidence>
<evidence type="ECO:0000256" key="14">
    <source>
        <dbReference type="SAM" id="Phobius"/>
    </source>
</evidence>
<evidence type="ECO:0000256" key="4">
    <source>
        <dbReference type="ARBA" id="ARBA00022475"/>
    </source>
</evidence>
<keyword evidence="9 17" id="KW-0418">Kinase</keyword>
<keyword evidence="18" id="KW-1185">Reference proteome</keyword>
<keyword evidence="12" id="KW-0902">Two-component regulatory system</keyword>
<dbReference type="CDD" id="cd06225">
    <property type="entry name" value="HAMP"/>
    <property type="match status" value="1"/>
</dbReference>
<accession>A0A1H7T6S8</accession>
<evidence type="ECO:0000313" key="18">
    <source>
        <dbReference type="Proteomes" id="UP000199297"/>
    </source>
</evidence>
<dbReference type="STRING" id="641665.GCA_002104455_02300"/>
<dbReference type="SUPFAM" id="SSF47384">
    <property type="entry name" value="Homodimeric domain of signal transducing histidine kinase"/>
    <property type="match status" value="1"/>
</dbReference>
<feature type="transmembrane region" description="Helical" evidence="14">
    <location>
        <begin position="15"/>
        <end position="33"/>
    </location>
</feature>
<dbReference type="EMBL" id="FOBI01000023">
    <property type="protein sequence ID" value="SEL80590.1"/>
    <property type="molecule type" value="Genomic_DNA"/>
</dbReference>
<dbReference type="SMART" id="SM00388">
    <property type="entry name" value="HisKA"/>
    <property type="match status" value="1"/>
</dbReference>
<reference evidence="18" key="1">
    <citation type="submission" date="2016-10" db="EMBL/GenBank/DDBJ databases">
        <authorList>
            <person name="Varghese N."/>
            <person name="Submissions S."/>
        </authorList>
    </citation>
    <scope>NUCLEOTIDE SEQUENCE [LARGE SCALE GENOMIC DNA]</scope>
    <source>
        <strain evidence="18">CGMCC 1.9127</strain>
    </source>
</reference>